<keyword evidence="2" id="KW-1185">Reference proteome</keyword>
<gene>
    <name evidence="1" type="primary">jg21151</name>
    <name evidence="1" type="ORF">PAEG_LOCUS27185</name>
</gene>
<dbReference type="EMBL" id="CAKXAJ010026482">
    <property type="protein sequence ID" value="CAH2268880.1"/>
    <property type="molecule type" value="Genomic_DNA"/>
</dbReference>
<accession>A0A8S4SI18</accession>
<protein>
    <submittedName>
        <fullName evidence="1">Jg21151 protein</fullName>
    </submittedName>
</protein>
<evidence type="ECO:0000313" key="2">
    <source>
        <dbReference type="Proteomes" id="UP000838756"/>
    </source>
</evidence>
<proteinExistence type="predicted"/>
<comment type="caution">
    <text evidence="1">The sequence shown here is derived from an EMBL/GenBank/DDBJ whole genome shotgun (WGS) entry which is preliminary data.</text>
</comment>
<dbReference type="AlphaFoldDB" id="A0A8S4SI18"/>
<organism evidence="1 2">
    <name type="scientific">Pararge aegeria aegeria</name>
    <dbReference type="NCBI Taxonomy" id="348720"/>
    <lineage>
        <taxon>Eukaryota</taxon>
        <taxon>Metazoa</taxon>
        <taxon>Ecdysozoa</taxon>
        <taxon>Arthropoda</taxon>
        <taxon>Hexapoda</taxon>
        <taxon>Insecta</taxon>
        <taxon>Pterygota</taxon>
        <taxon>Neoptera</taxon>
        <taxon>Endopterygota</taxon>
        <taxon>Lepidoptera</taxon>
        <taxon>Glossata</taxon>
        <taxon>Ditrysia</taxon>
        <taxon>Papilionoidea</taxon>
        <taxon>Nymphalidae</taxon>
        <taxon>Satyrinae</taxon>
        <taxon>Satyrini</taxon>
        <taxon>Parargina</taxon>
        <taxon>Pararge</taxon>
    </lineage>
</organism>
<sequence length="99" mass="11236">MWGVESTVVVPIVVSVNGLLAKSFNQHLKKLSLGCLTKGRIQKSVILETARIVRRLTLESSGCLGTQRPHRPQGTRQRLENSEENGCWRLFFLYNLSRK</sequence>
<dbReference type="OrthoDB" id="8015698at2759"/>
<dbReference type="Proteomes" id="UP000838756">
    <property type="component" value="Unassembled WGS sequence"/>
</dbReference>
<reference evidence="1" key="1">
    <citation type="submission" date="2022-03" db="EMBL/GenBank/DDBJ databases">
        <authorList>
            <person name="Lindestad O."/>
        </authorList>
    </citation>
    <scope>NUCLEOTIDE SEQUENCE</scope>
</reference>
<evidence type="ECO:0000313" key="1">
    <source>
        <dbReference type="EMBL" id="CAH2268880.1"/>
    </source>
</evidence>
<name>A0A8S4SI18_9NEOP</name>